<gene>
    <name evidence="1" type="primary">MED18</name>
    <name evidence="2" type="ORF">AUEXF2481DRAFT_43330</name>
</gene>
<evidence type="ECO:0000313" key="3">
    <source>
        <dbReference type="Proteomes" id="UP000030641"/>
    </source>
</evidence>
<dbReference type="RefSeq" id="XP_013340681.1">
    <property type="nucleotide sequence ID" value="XM_013485227.1"/>
</dbReference>
<dbReference type="InterPro" id="IPR019095">
    <property type="entry name" value="Mediator_Med18"/>
</dbReference>
<dbReference type="OrthoDB" id="5348092at2759"/>
<dbReference type="InParanoid" id="A0A074Y359"/>
<dbReference type="Gene3D" id="2.40.320.10">
    <property type="entry name" value="Hypothetical Protein Pfu-838710-001"/>
    <property type="match status" value="1"/>
</dbReference>
<dbReference type="EMBL" id="KL584772">
    <property type="protein sequence ID" value="KEQ92233.1"/>
    <property type="molecule type" value="Genomic_DNA"/>
</dbReference>
<dbReference type="HOGENOM" id="CLU_1815441_0_0_1"/>
<name>A0A074Y359_AURSE</name>
<comment type="similarity">
    <text evidence="1">Belongs to the Mediator complex subunit 18 family.</text>
</comment>
<keyword evidence="3" id="KW-1185">Reference proteome</keyword>
<accession>A0A074Y359</accession>
<organism evidence="2 3">
    <name type="scientific">Aureobasidium subglaciale (strain EXF-2481)</name>
    <name type="common">Aureobasidium pullulans var. subglaciale</name>
    <dbReference type="NCBI Taxonomy" id="1043005"/>
    <lineage>
        <taxon>Eukaryota</taxon>
        <taxon>Fungi</taxon>
        <taxon>Dikarya</taxon>
        <taxon>Ascomycota</taxon>
        <taxon>Pezizomycotina</taxon>
        <taxon>Dothideomycetes</taxon>
        <taxon>Dothideomycetidae</taxon>
        <taxon>Dothideales</taxon>
        <taxon>Saccotheciaceae</taxon>
        <taxon>Aureobasidium</taxon>
    </lineage>
</organism>
<reference evidence="2 3" key="1">
    <citation type="journal article" date="2014" name="BMC Genomics">
        <title>Genome sequencing of four Aureobasidium pullulans varieties: biotechnological potential, stress tolerance, and description of new species.</title>
        <authorList>
            <person name="Gostin Ar C."/>
            <person name="Ohm R.A."/>
            <person name="Kogej T."/>
            <person name="Sonjak S."/>
            <person name="Turk M."/>
            <person name="Zajc J."/>
            <person name="Zalar P."/>
            <person name="Grube M."/>
            <person name="Sun H."/>
            <person name="Han J."/>
            <person name="Sharma A."/>
            <person name="Chiniquy J."/>
            <person name="Ngan C.Y."/>
            <person name="Lipzen A."/>
            <person name="Barry K."/>
            <person name="Grigoriev I.V."/>
            <person name="Gunde-Cimerman N."/>
        </authorList>
    </citation>
    <scope>NUCLEOTIDE SEQUENCE [LARGE SCALE GENOMIC DNA]</scope>
    <source>
        <strain evidence="2 3">EXF-2481</strain>
    </source>
</reference>
<proteinExistence type="inferred from homology"/>
<dbReference type="GO" id="GO:0003712">
    <property type="term" value="F:transcription coregulator activity"/>
    <property type="evidence" value="ECO:0007669"/>
    <property type="project" value="InterPro"/>
</dbReference>
<dbReference type="GO" id="GO:0016592">
    <property type="term" value="C:mediator complex"/>
    <property type="evidence" value="ECO:0007669"/>
    <property type="project" value="InterPro"/>
</dbReference>
<comment type="subcellular location">
    <subcellularLocation>
        <location evidence="1">Nucleus</location>
    </subcellularLocation>
</comment>
<dbReference type="STRING" id="1043005.A0A074Y359"/>
<evidence type="ECO:0000256" key="1">
    <source>
        <dbReference type="RuleBase" id="RU364150"/>
    </source>
</evidence>
<comment type="function">
    <text evidence="1">Component of the Mediator complex, a coactivator involved in the regulated transcription of nearly all RNA polymerase II-dependent genes. Mediator functions as a bridge to convey information from gene-specific regulatory proteins to the basal RNA polymerase II transcription machinery. Mediator is recruited to promoters by direct interactions with regulatory proteins and serves as a scaffold for the assembly of a functional preinitiation complex with RNA polymerase II and the general transcription factors.</text>
</comment>
<keyword evidence="1" id="KW-0010">Activator</keyword>
<protein>
    <recommendedName>
        <fullName evidence="1">Mediator of RNA polymerase II transcription subunit 18</fullName>
    </recommendedName>
    <alternativeName>
        <fullName evidence="1">Mediator complex subunit 18</fullName>
    </alternativeName>
</protein>
<dbReference type="Proteomes" id="UP000030641">
    <property type="component" value="Unassembled WGS sequence"/>
</dbReference>
<dbReference type="GeneID" id="25367382"/>
<keyword evidence="1" id="KW-0539">Nucleus</keyword>
<dbReference type="AlphaFoldDB" id="A0A074Y359"/>
<comment type="subunit">
    <text evidence="1">Component of the Mediator complex.</text>
</comment>
<keyword evidence="1" id="KW-0805">Transcription regulation</keyword>
<keyword evidence="1" id="KW-0804">Transcription</keyword>
<evidence type="ECO:0000313" key="2">
    <source>
        <dbReference type="EMBL" id="KEQ92233.1"/>
    </source>
</evidence>
<dbReference type="GO" id="GO:0006357">
    <property type="term" value="P:regulation of transcription by RNA polymerase II"/>
    <property type="evidence" value="ECO:0007669"/>
    <property type="project" value="InterPro"/>
</dbReference>
<dbReference type="Pfam" id="PF09637">
    <property type="entry name" value="Med18"/>
    <property type="match status" value="1"/>
</dbReference>
<sequence length="142" mass="16312">MHEFLLYGQVPLERHEQVLKILAGIAAMQPQTLFERHLIYRPLRLPQDSKPNKKFPNKPVKPQTLTFQHLIRQLDLSEFGKDSPILLEPGSNENVVQPVNAWRIKIQETPEPETKTLVLRQATETVLDNDSLRSFLDPANNG</sequence>